<name>A0ACB8V6Q7_9TELE</name>
<organism evidence="1 2">
    <name type="scientific">Scortum barcoo</name>
    <name type="common">barcoo grunter</name>
    <dbReference type="NCBI Taxonomy" id="214431"/>
    <lineage>
        <taxon>Eukaryota</taxon>
        <taxon>Metazoa</taxon>
        <taxon>Chordata</taxon>
        <taxon>Craniata</taxon>
        <taxon>Vertebrata</taxon>
        <taxon>Euteleostomi</taxon>
        <taxon>Actinopterygii</taxon>
        <taxon>Neopterygii</taxon>
        <taxon>Teleostei</taxon>
        <taxon>Neoteleostei</taxon>
        <taxon>Acanthomorphata</taxon>
        <taxon>Eupercaria</taxon>
        <taxon>Centrarchiformes</taxon>
        <taxon>Terapontoidei</taxon>
        <taxon>Terapontidae</taxon>
        <taxon>Scortum</taxon>
    </lineage>
</organism>
<evidence type="ECO:0000313" key="2">
    <source>
        <dbReference type="Proteomes" id="UP000831701"/>
    </source>
</evidence>
<dbReference type="Proteomes" id="UP000831701">
    <property type="component" value="Chromosome 24"/>
</dbReference>
<keyword evidence="2" id="KW-1185">Reference proteome</keyword>
<sequence>MSAIPTVKHGGGNIMLWGCFSAKWTGRLHCIEERMDGAMYHEILGNNLLPSYGNSEEESRLVDTLEEEEDH</sequence>
<protein>
    <submittedName>
        <fullName evidence="1">Uncharacterized protein</fullName>
    </submittedName>
</protein>
<gene>
    <name evidence="1" type="ORF">L3Q82_005792</name>
</gene>
<comment type="caution">
    <text evidence="1">The sequence shown here is derived from an EMBL/GenBank/DDBJ whole genome shotgun (WGS) entry which is preliminary data.</text>
</comment>
<proteinExistence type="predicted"/>
<evidence type="ECO:0000313" key="1">
    <source>
        <dbReference type="EMBL" id="KAI3351243.1"/>
    </source>
</evidence>
<dbReference type="EMBL" id="CM041554">
    <property type="protein sequence ID" value="KAI3351243.1"/>
    <property type="molecule type" value="Genomic_DNA"/>
</dbReference>
<reference evidence="1" key="1">
    <citation type="submission" date="2022-04" db="EMBL/GenBank/DDBJ databases">
        <title>Jade perch genome.</title>
        <authorList>
            <person name="Chao B."/>
        </authorList>
    </citation>
    <scope>NUCLEOTIDE SEQUENCE</scope>
    <source>
        <strain evidence="1">CB-2022</strain>
    </source>
</reference>
<accession>A0ACB8V6Q7</accession>